<evidence type="ECO:0000259" key="1">
    <source>
        <dbReference type="SMART" id="SM00849"/>
    </source>
</evidence>
<dbReference type="Gene3D" id="3.60.15.10">
    <property type="entry name" value="Ribonuclease Z/Hydroxyacylglutathione hydrolase-like"/>
    <property type="match status" value="1"/>
</dbReference>
<dbReference type="InterPro" id="IPR036866">
    <property type="entry name" value="RibonucZ/Hydroxyglut_hydro"/>
</dbReference>
<evidence type="ECO:0000313" key="2">
    <source>
        <dbReference type="EMBL" id="MPN27936.1"/>
    </source>
</evidence>
<proteinExistence type="predicted"/>
<dbReference type="InterPro" id="IPR050855">
    <property type="entry name" value="NDM-1-like"/>
</dbReference>
<dbReference type="EMBL" id="VSSQ01077996">
    <property type="protein sequence ID" value="MPN27936.1"/>
    <property type="molecule type" value="Genomic_DNA"/>
</dbReference>
<dbReference type="AlphaFoldDB" id="A0A645GP26"/>
<dbReference type="PANTHER" id="PTHR42951">
    <property type="entry name" value="METALLO-BETA-LACTAMASE DOMAIN-CONTAINING"/>
    <property type="match status" value="1"/>
</dbReference>
<dbReference type="Pfam" id="PF00753">
    <property type="entry name" value="Lactamase_B"/>
    <property type="match status" value="1"/>
</dbReference>
<comment type="caution">
    <text evidence="2">The sequence shown here is derived from an EMBL/GenBank/DDBJ whole genome shotgun (WGS) entry which is preliminary data.</text>
</comment>
<organism evidence="2">
    <name type="scientific">bioreactor metagenome</name>
    <dbReference type="NCBI Taxonomy" id="1076179"/>
    <lineage>
        <taxon>unclassified sequences</taxon>
        <taxon>metagenomes</taxon>
        <taxon>ecological metagenomes</taxon>
    </lineage>
</organism>
<dbReference type="PANTHER" id="PTHR42951:SF18">
    <property type="entry name" value="METALLO-HYDROLASE MJ0296-RELATED"/>
    <property type="match status" value="1"/>
</dbReference>
<dbReference type="SUPFAM" id="SSF56281">
    <property type="entry name" value="Metallo-hydrolase/oxidoreductase"/>
    <property type="match status" value="1"/>
</dbReference>
<dbReference type="SMART" id="SM00849">
    <property type="entry name" value="Lactamase_B"/>
    <property type="match status" value="1"/>
</dbReference>
<dbReference type="InterPro" id="IPR001279">
    <property type="entry name" value="Metallo-B-lactamas"/>
</dbReference>
<accession>A0A645GP26</accession>
<protein>
    <recommendedName>
        <fullName evidence="1">Metallo-beta-lactamase domain-containing protein</fullName>
    </recommendedName>
</protein>
<name>A0A645GP26_9ZZZZ</name>
<sequence length="218" mass="24118">MLRAADGYLLIDCGYAGNEQRFLLKLKRLGLEPSSVRYLLLTHHHSDHCGLLPYLLSLNPQIRIIMNEKCAAYLEAGRNVHPAAERYASGTLSAAMQLYGLAGGKAADTFSPYFRRAGDIILSEQHDVLPDFIGIPGRFLHTPGHTKGSISLIVGEDAFVGDAARNILKLAGAPYEPILYYDKEACHDSWRRILSTGAKRIHPAHGKSFPAVYLERYV</sequence>
<reference evidence="2" key="1">
    <citation type="submission" date="2019-08" db="EMBL/GenBank/DDBJ databases">
        <authorList>
            <person name="Kucharzyk K."/>
            <person name="Murdoch R.W."/>
            <person name="Higgins S."/>
            <person name="Loffler F."/>
        </authorList>
    </citation>
    <scope>NUCLEOTIDE SEQUENCE</scope>
</reference>
<feature type="domain" description="Metallo-beta-lactamase" evidence="1">
    <location>
        <begin position="1"/>
        <end position="205"/>
    </location>
</feature>
<gene>
    <name evidence="2" type="ORF">SDC9_175370</name>
</gene>